<keyword evidence="6" id="KW-1185">Reference proteome</keyword>
<dbReference type="Proteomes" id="UP000503096">
    <property type="component" value="Chromosome"/>
</dbReference>
<evidence type="ECO:0000256" key="1">
    <source>
        <dbReference type="ARBA" id="ARBA00005189"/>
    </source>
</evidence>
<reference evidence="5 6" key="1">
    <citation type="submission" date="2020-04" db="EMBL/GenBank/DDBJ databases">
        <title>Usitatibacter rugosus gen. nov., sp. nov. and Usitatibacter palustris sp. nov., novel members of Usitatibacteraceae fam. nov. within the order Nitrosomonadales isolated from soil.</title>
        <authorList>
            <person name="Huber K.J."/>
            <person name="Neumann-Schaal M."/>
            <person name="Geppert A."/>
            <person name="Luckner M."/>
            <person name="Wanner G."/>
            <person name="Overmann J."/>
        </authorList>
    </citation>
    <scope>NUCLEOTIDE SEQUENCE [LARGE SCALE GENOMIC DNA]</scope>
    <source>
        <strain evidence="5 6">Swamp67</strain>
    </source>
</reference>
<keyword evidence="3" id="KW-0012">Acyltransferase</keyword>
<dbReference type="RefSeq" id="WP_171161265.1">
    <property type="nucleotide sequence ID" value="NZ_CP053073.1"/>
</dbReference>
<evidence type="ECO:0000313" key="6">
    <source>
        <dbReference type="Proteomes" id="UP000503096"/>
    </source>
</evidence>
<dbReference type="SUPFAM" id="SSF69593">
    <property type="entry name" value="Glycerol-3-phosphate (1)-acyltransferase"/>
    <property type="match status" value="1"/>
</dbReference>
<comment type="pathway">
    <text evidence="1">Lipid metabolism.</text>
</comment>
<dbReference type="InterPro" id="IPR002123">
    <property type="entry name" value="Plipid/glycerol_acylTrfase"/>
</dbReference>
<dbReference type="PANTHER" id="PTHR10434">
    <property type="entry name" value="1-ACYL-SN-GLYCEROL-3-PHOSPHATE ACYLTRANSFERASE"/>
    <property type="match status" value="1"/>
</dbReference>
<feature type="domain" description="Phospholipid/glycerol acyltransferase" evidence="4">
    <location>
        <begin position="44"/>
        <end position="156"/>
    </location>
</feature>
<dbReference type="Pfam" id="PF01553">
    <property type="entry name" value="Acyltransferase"/>
    <property type="match status" value="1"/>
</dbReference>
<sequence length="202" mass="22127">MHIIDVAPRVPRRGSAATRFLGRTLLRAYGWNTAGEFPNVPKYVIAVAPHTSNWDFVMGMCVMFALDLKLSFLAKHTIFVWPFAPFLRWMGGIPVDRTSSHGVVGESIASFAQTESQVLVVAPEGTRSHVEHFKVGFLHIARGAGVPVVLAALDYDKKEIRFGPTIEPGEDVDADRTRIETYFAPIRGKNPRKGPSGGVIAG</sequence>
<organism evidence="5 6">
    <name type="scientific">Usitatibacter palustris</name>
    <dbReference type="NCBI Taxonomy" id="2732487"/>
    <lineage>
        <taxon>Bacteria</taxon>
        <taxon>Pseudomonadati</taxon>
        <taxon>Pseudomonadota</taxon>
        <taxon>Betaproteobacteria</taxon>
        <taxon>Nitrosomonadales</taxon>
        <taxon>Usitatibacteraceae</taxon>
        <taxon>Usitatibacter</taxon>
    </lineage>
</organism>
<dbReference type="AlphaFoldDB" id="A0A6M4H4H3"/>
<dbReference type="GO" id="GO:0003841">
    <property type="term" value="F:1-acylglycerol-3-phosphate O-acyltransferase activity"/>
    <property type="evidence" value="ECO:0007669"/>
    <property type="project" value="TreeGrafter"/>
</dbReference>
<keyword evidence="2" id="KW-0808">Transferase</keyword>
<name>A0A6M4H4H3_9PROT</name>
<dbReference type="PANTHER" id="PTHR10434:SF9">
    <property type="entry name" value="PHOSPHOLIPID_GLYCEROL ACYLTRANSFERASE DOMAIN-CONTAINING PROTEIN"/>
    <property type="match status" value="1"/>
</dbReference>
<evidence type="ECO:0000259" key="4">
    <source>
        <dbReference type="SMART" id="SM00563"/>
    </source>
</evidence>
<proteinExistence type="predicted"/>
<dbReference type="InParanoid" id="A0A6M4H4H3"/>
<evidence type="ECO:0000256" key="3">
    <source>
        <dbReference type="ARBA" id="ARBA00023315"/>
    </source>
</evidence>
<protein>
    <recommendedName>
        <fullName evidence="4">Phospholipid/glycerol acyltransferase domain-containing protein</fullName>
    </recommendedName>
</protein>
<gene>
    <name evidence="5" type="ORF">DSM104440_01322</name>
</gene>
<dbReference type="CDD" id="cd07988">
    <property type="entry name" value="LPLAT_ABO13168-like"/>
    <property type="match status" value="1"/>
</dbReference>
<evidence type="ECO:0000256" key="2">
    <source>
        <dbReference type="ARBA" id="ARBA00022679"/>
    </source>
</evidence>
<dbReference type="SMART" id="SM00563">
    <property type="entry name" value="PlsC"/>
    <property type="match status" value="1"/>
</dbReference>
<accession>A0A6M4H4H3</accession>
<dbReference type="EMBL" id="CP053073">
    <property type="protein sequence ID" value="QJR14521.1"/>
    <property type="molecule type" value="Genomic_DNA"/>
</dbReference>
<evidence type="ECO:0000313" key="5">
    <source>
        <dbReference type="EMBL" id="QJR14521.1"/>
    </source>
</evidence>
<dbReference type="GO" id="GO:0006654">
    <property type="term" value="P:phosphatidic acid biosynthetic process"/>
    <property type="evidence" value="ECO:0007669"/>
    <property type="project" value="TreeGrafter"/>
</dbReference>
<dbReference type="KEGG" id="upl:DSM104440_01322"/>